<evidence type="ECO:0000256" key="6">
    <source>
        <dbReference type="ARBA" id="ARBA00023306"/>
    </source>
</evidence>
<dbReference type="PANTHER" id="PTHR11842:SF11">
    <property type="entry name" value="MITOTIC SPINDLE ASSEMBLY CHECKPOINT PROTEIN MAD2A"/>
    <property type="match status" value="1"/>
</dbReference>
<gene>
    <name evidence="8" type="ORF">RF11_00715</name>
</gene>
<evidence type="ECO:0000313" key="9">
    <source>
        <dbReference type="Proteomes" id="UP000031668"/>
    </source>
</evidence>
<dbReference type="GO" id="GO:0000776">
    <property type="term" value="C:kinetochore"/>
    <property type="evidence" value="ECO:0007669"/>
    <property type="project" value="TreeGrafter"/>
</dbReference>
<dbReference type="SUPFAM" id="SSF56019">
    <property type="entry name" value="The spindle assembly checkpoint protein mad2"/>
    <property type="match status" value="1"/>
</dbReference>
<dbReference type="EMBL" id="JWZT01000332">
    <property type="protein sequence ID" value="KII74637.1"/>
    <property type="molecule type" value="Genomic_DNA"/>
</dbReference>
<keyword evidence="3" id="KW-0132">Cell division</keyword>
<accession>A0A0C2NKY5</accession>
<feature type="domain" description="HORMA" evidence="7">
    <location>
        <begin position="10"/>
        <end position="190"/>
    </location>
</feature>
<protein>
    <submittedName>
        <fullName evidence="8">Mitotic spindle assembly checkpoint protein MAD2A</fullName>
    </submittedName>
</protein>
<evidence type="ECO:0000256" key="2">
    <source>
        <dbReference type="ARBA" id="ARBA00010348"/>
    </source>
</evidence>
<dbReference type="InterPro" id="IPR003511">
    <property type="entry name" value="HORMA_dom"/>
</dbReference>
<dbReference type="AlphaFoldDB" id="A0A0C2NKY5"/>
<keyword evidence="5" id="KW-0539">Nucleus</keyword>
<organism evidence="8 9">
    <name type="scientific">Thelohanellus kitauei</name>
    <name type="common">Myxosporean</name>
    <dbReference type="NCBI Taxonomy" id="669202"/>
    <lineage>
        <taxon>Eukaryota</taxon>
        <taxon>Metazoa</taxon>
        <taxon>Cnidaria</taxon>
        <taxon>Myxozoa</taxon>
        <taxon>Myxosporea</taxon>
        <taxon>Bivalvulida</taxon>
        <taxon>Platysporina</taxon>
        <taxon>Myxobolidae</taxon>
        <taxon>Thelohanellus</taxon>
    </lineage>
</organism>
<dbReference type="Pfam" id="PF02301">
    <property type="entry name" value="HORMA"/>
    <property type="match status" value="1"/>
</dbReference>
<keyword evidence="9" id="KW-1185">Reference proteome</keyword>
<evidence type="ECO:0000256" key="1">
    <source>
        <dbReference type="ARBA" id="ARBA00004123"/>
    </source>
</evidence>
<dbReference type="Gene3D" id="3.30.900.10">
    <property type="entry name" value="HORMA domain"/>
    <property type="match status" value="1"/>
</dbReference>
<comment type="caution">
    <text evidence="8">The sequence shown here is derived from an EMBL/GenBank/DDBJ whole genome shotgun (WGS) entry which is preliminary data.</text>
</comment>
<dbReference type="InterPro" id="IPR036570">
    <property type="entry name" value="HORMA_dom_sf"/>
</dbReference>
<dbReference type="OMA" id="WQFDVEI"/>
<keyword evidence="4" id="KW-0498">Mitosis</keyword>
<proteinExistence type="inferred from homology"/>
<evidence type="ECO:0000256" key="3">
    <source>
        <dbReference type="ARBA" id="ARBA00022618"/>
    </source>
</evidence>
<dbReference type="OrthoDB" id="1806at2759"/>
<dbReference type="GO" id="GO:0007094">
    <property type="term" value="P:mitotic spindle assembly checkpoint signaling"/>
    <property type="evidence" value="ECO:0007669"/>
    <property type="project" value="TreeGrafter"/>
</dbReference>
<dbReference type="InterPro" id="IPR045091">
    <property type="entry name" value="Mad2-like"/>
</dbReference>
<evidence type="ECO:0000313" key="8">
    <source>
        <dbReference type="EMBL" id="KII74637.1"/>
    </source>
</evidence>
<dbReference type="GO" id="GO:0051301">
    <property type="term" value="P:cell division"/>
    <property type="evidence" value="ECO:0007669"/>
    <property type="project" value="UniProtKB-KW"/>
</dbReference>
<comment type="similarity">
    <text evidence="2">Belongs to the MAD2 family.</text>
</comment>
<dbReference type="Proteomes" id="UP000031668">
    <property type="component" value="Unassembled WGS sequence"/>
</dbReference>
<keyword evidence="6" id="KW-0131">Cell cycle</keyword>
<evidence type="ECO:0000259" key="7">
    <source>
        <dbReference type="PROSITE" id="PS50815"/>
    </source>
</evidence>
<sequence>MDERQCLTLSGSKKIILELFNYAINCILFQRGVYPPHMFKKKIYYQVSLMILDDPQFIDYFKKMFADVEEWLEKQNINKFVLLIIKNLTNEVVERWEFKLTYYKNDSATENKSDSIVRLEIQNLIRQITASVSFLPLLNFSCSIDILVYVNKSSEVLDSWSDSLPKHVLDAELMPLRSVSTNIHRVDASVSYKIFSE</sequence>
<evidence type="ECO:0000256" key="5">
    <source>
        <dbReference type="ARBA" id="ARBA00023242"/>
    </source>
</evidence>
<dbReference type="GO" id="GO:0005654">
    <property type="term" value="C:nucleoplasm"/>
    <property type="evidence" value="ECO:0007669"/>
    <property type="project" value="TreeGrafter"/>
</dbReference>
<reference evidence="8 9" key="1">
    <citation type="journal article" date="2014" name="Genome Biol. Evol.">
        <title>The genome of the myxosporean Thelohanellus kitauei shows adaptations to nutrient acquisition within its fish host.</title>
        <authorList>
            <person name="Yang Y."/>
            <person name="Xiong J."/>
            <person name="Zhou Z."/>
            <person name="Huo F."/>
            <person name="Miao W."/>
            <person name="Ran C."/>
            <person name="Liu Y."/>
            <person name="Zhang J."/>
            <person name="Feng J."/>
            <person name="Wang M."/>
            <person name="Wang M."/>
            <person name="Wang L."/>
            <person name="Yao B."/>
        </authorList>
    </citation>
    <scope>NUCLEOTIDE SEQUENCE [LARGE SCALE GENOMIC DNA]</scope>
    <source>
        <strain evidence="8">Wuqing</strain>
    </source>
</reference>
<dbReference type="PANTHER" id="PTHR11842">
    <property type="entry name" value="MITOTIC SPINDLE ASSEMBLY CHECKPOINT PROTEIN MAD2"/>
    <property type="match status" value="1"/>
</dbReference>
<dbReference type="GO" id="GO:0005737">
    <property type="term" value="C:cytoplasm"/>
    <property type="evidence" value="ECO:0007669"/>
    <property type="project" value="TreeGrafter"/>
</dbReference>
<name>A0A0C2NKY5_THEKT</name>
<comment type="subcellular location">
    <subcellularLocation>
        <location evidence="1">Nucleus</location>
    </subcellularLocation>
</comment>
<dbReference type="PROSITE" id="PS50815">
    <property type="entry name" value="HORMA"/>
    <property type="match status" value="1"/>
</dbReference>
<evidence type="ECO:0000256" key="4">
    <source>
        <dbReference type="ARBA" id="ARBA00022776"/>
    </source>
</evidence>